<keyword evidence="3" id="KW-1185">Reference proteome</keyword>
<gene>
    <name evidence="2" type="primary">tdh</name>
    <name evidence="2" type="ORF">LMG18096_04727</name>
</gene>
<feature type="domain" description="Enoyl reductase (ER)" evidence="1">
    <location>
        <begin position="4"/>
        <end position="293"/>
    </location>
</feature>
<reference evidence="2 3" key="1">
    <citation type="submission" date="2023-07" db="EMBL/GenBank/DDBJ databases">
        <authorList>
            <person name="Peeters C."/>
        </authorList>
    </citation>
    <scope>NUCLEOTIDE SEQUENCE [LARGE SCALE GENOMIC DNA]</scope>
    <source>
        <strain evidence="2 3">LMG 18096</strain>
    </source>
</reference>
<sequence>MVIGAFELSPPAPGEVAVRVKFAAINPIDWKLRNGQMKIVTGRVFPRGMGMDFSGTVMAVGQGVTRFRLGDPVFGLARFKESGALAQAVVTKEGFIARKPDNVSFEQAACLGTPGVTAWNGLNDKAKLKAGQRVFINGCAGAVGEAAVQIARLFGAEVWGRCSARDMDRARALGVHRVYDYRATRLSDIGERFDVVYDTSATMPVSEGVVLVRRGGVFLDLNPSPAKLMRALVDWRLKPVIGSPRAEILDRISVAAAEQRFQIPVGNTVPLSGAIQLITELEAGRKLGGKGLVAME</sequence>
<dbReference type="Pfam" id="PF00107">
    <property type="entry name" value="ADH_zinc_N"/>
    <property type="match status" value="1"/>
</dbReference>
<dbReference type="Pfam" id="PF08240">
    <property type="entry name" value="ADH_N"/>
    <property type="match status" value="1"/>
</dbReference>
<organism evidence="2 3">
    <name type="scientific">Ralstonia holmesii</name>
    <dbReference type="NCBI Taxonomy" id="3058602"/>
    <lineage>
        <taxon>Bacteria</taxon>
        <taxon>Pseudomonadati</taxon>
        <taxon>Pseudomonadota</taxon>
        <taxon>Betaproteobacteria</taxon>
        <taxon>Burkholderiales</taxon>
        <taxon>Burkholderiaceae</taxon>
        <taxon>Ralstonia</taxon>
    </lineage>
</organism>
<keyword evidence="2" id="KW-0560">Oxidoreductase</keyword>
<dbReference type="InterPro" id="IPR011032">
    <property type="entry name" value="GroES-like_sf"/>
</dbReference>
<protein>
    <submittedName>
        <fullName evidence="2">L-threonine 3-dehydrogenase</fullName>
        <ecNumber evidence="2">1.1.1.103</ecNumber>
    </submittedName>
</protein>
<dbReference type="InterPro" id="IPR052733">
    <property type="entry name" value="Chloroplast_QOR"/>
</dbReference>
<dbReference type="SMART" id="SM00829">
    <property type="entry name" value="PKS_ER"/>
    <property type="match status" value="1"/>
</dbReference>
<comment type="caution">
    <text evidence="2">The sequence shown here is derived from an EMBL/GenBank/DDBJ whole genome shotgun (WGS) entry which is preliminary data.</text>
</comment>
<dbReference type="AlphaFoldDB" id="A0ABC8QIE8"/>
<dbReference type="EC" id="1.1.1.103" evidence="2"/>
<dbReference type="InterPro" id="IPR036291">
    <property type="entry name" value="NAD(P)-bd_dom_sf"/>
</dbReference>
<dbReference type="Proteomes" id="UP001189663">
    <property type="component" value="Unassembled WGS sequence"/>
</dbReference>
<dbReference type="CDD" id="cd08267">
    <property type="entry name" value="MDR1"/>
    <property type="match status" value="1"/>
</dbReference>
<dbReference type="InterPro" id="IPR013149">
    <property type="entry name" value="ADH-like_C"/>
</dbReference>
<evidence type="ECO:0000313" key="2">
    <source>
        <dbReference type="EMBL" id="CAJ0806043.1"/>
    </source>
</evidence>
<dbReference type="Gene3D" id="3.90.180.10">
    <property type="entry name" value="Medium-chain alcohol dehydrogenases, catalytic domain"/>
    <property type="match status" value="1"/>
</dbReference>
<dbReference type="SUPFAM" id="SSF50129">
    <property type="entry name" value="GroES-like"/>
    <property type="match status" value="1"/>
</dbReference>
<dbReference type="PANTHER" id="PTHR44013">
    <property type="entry name" value="ZINC-TYPE ALCOHOL DEHYDROGENASE-LIKE PROTEIN C16A3.02C"/>
    <property type="match status" value="1"/>
</dbReference>
<dbReference type="Gene3D" id="3.40.50.720">
    <property type="entry name" value="NAD(P)-binding Rossmann-like Domain"/>
    <property type="match status" value="1"/>
</dbReference>
<dbReference type="InterPro" id="IPR020843">
    <property type="entry name" value="ER"/>
</dbReference>
<dbReference type="PANTHER" id="PTHR44013:SF1">
    <property type="entry name" value="ZINC-TYPE ALCOHOL DEHYDROGENASE-LIKE PROTEIN C16A3.02C"/>
    <property type="match status" value="1"/>
</dbReference>
<evidence type="ECO:0000313" key="3">
    <source>
        <dbReference type="Proteomes" id="UP001189663"/>
    </source>
</evidence>
<dbReference type="RefSeq" id="WP_316684815.1">
    <property type="nucleotide sequence ID" value="NZ_CATZAT010000018.1"/>
</dbReference>
<dbReference type="GO" id="GO:0008743">
    <property type="term" value="F:L-threonine 3-dehydrogenase activity"/>
    <property type="evidence" value="ECO:0007669"/>
    <property type="project" value="UniProtKB-EC"/>
</dbReference>
<name>A0ABC8QIE8_9RALS</name>
<dbReference type="SUPFAM" id="SSF51735">
    <property type="entry name" value="NAD(P)-binding Rossmann-fold domains"/>
    <property type="match status" value="1"/>
</dbReference>
<proteinExistence type="predicted"/>
<evidence type="ECO:0000259" key="1">
    <source>
        <dbReference type="SMART" id="SM00829"/>
    </source>
</evidence>
<dbReference type="InterPro" id="IPR013154">
    <property type="entry name" value="ADH-like_N"/>
</dbReference>
<accession>A0ABC8QIE8</accession>
<dbReference type="EMBL" id="CATZAT010000018">
    <property type="protein sequence ID" value="CAJ0806043.1"/>
    <property type="molecule type" value="Genomic_DNA"/>
</dbReference>